<dbReference type="STRING" id="1476583.DEIPH_ctg023orf0010"/>
<evidence type="ECO:0000313" key="3">
    <source>
        <dbReference type="EMBL" id="EYB68428.1"/>
    </source>
</evidence>
<feature type="signal peptide" evidence="1">
    <location>
        <begin position="1"/>
        <end position="17"/>
    </location>
</feature>
<sequence>MRAALLLALSLAGGAEALTMTYPHSTTVIHERAGDWAGAELKGVEVRGDTLTLAPSVTSGTLTGQPLKVAAFDELVPSWNAVTPGAGSVTVEVRAQTAAGWGRWFSFGSWRSGEGPGGEGRASLNGQKDGAGQVLTDTLRLNAKASAYQYRVTLRGAGTGVRLLAFNTADRARRTAGLGQAGDRAAWGKVVTVPQRSQMLYPDGGEVWCSPTSVSMILARHGVNVTVPQAARGTFDRAYQGTGNWSFNAAYAGALGLRAFITRLPSLAEAERYTAAGFPLAVSLGWKKGELPGAPLTYSDGHLMVLVGFDAGGNPVLNDPAAPTDAGVRRTYPRAAFERQWLTHSGGLSYVIAPPGAKLP</sequence>
<evidence type="ECO:0000256" key="1">
    <source>
        <dbReference type="SAM" id="SignalP"/>
    </source>
</evidence>
<dbReference type="RefSeq" id="WP_034356114.1">
    <property type="nucleotide sequence ID" value="NZ_JHAC01000023.1"/>
</dbReference>
<dbReference type="InterPro" id="IPR039563">
    <property type="entry name" value="Peptidase_C39_single_dom"/>
</dbReference>
<gene>
    <name evidence="3" type="ORF">DEIPH_ctg023orf0010</name>
</gene>
<feature type="domain" description="Peptidase C39-like" evidence="2">
    <location>
        <begin position="193"/>
        <end position="321"/>
    </location>
</feature>
<evidence type="ECO:0000259" key="2">
    <source>
        <dbReference type="Pfam" id="PF13529"/>
    </source>
</evidence>
<dbReference type="Gene3D" id="3.90.70.10">
    <property type="entry name" value="Cysteine proteinases"/>
    <property type="match status" value="1"/>
</dbReference>
<protein>
    <recommendedName>
        <fullName evidence="2">Peptidase C39-like domain-containing protein</fullName>
    </recommendedName>
</protein>
<accession>A0A016QQR6</accession>
<keyword evidence="1" id="KW-0732">Signal</keyword>
<dbReference type="CDD" id="cd02549">
    <property type="entry name" value="Peptidase_C39A"/>
    <property type="match status" value="1"/>
</dbReference>
<feature type="chain" id="PRO_5001485640" description="Peptidase C39-like domain-containing protein" evidence="1">
    <location>
        <begin position="18"/>
        <end position="360"/>
    </location>
</feature>
<dbReference type="Pfam" id="PF13529">
    <property type="entry name" value="Peptidase_C39_2"/>
    <property type="match status" value="1"/>
</dbReference>
<reference evidence="3 4" key="1">
    <citation type="submission" date="2014-03" db="EMBL/GenBank/DDBJ databases">
        <title>Draft genome sequence of Deinococcus phoenicis 1P10ME.</title>
        <authorList>
            <person name="Stepanov V.G."/>
            <person name="Vaishampayan P."/>
            <person name="Venkateswaran K."/>
            <person name="Fox G.E."/>
        </authorList>
    </citation>
    <scope>NUCLEOTIDE SEQUENCE [LARGE SCALE GENOMIC DNA]</scope>
    <source>
        <strain evidence="3 4">1P10ME</strain>
    </source>
</reference>
<comment type="caution">
    <text evidence="3">The sequence shown here is derived from an EMBL/GenBank/DDBJ whole genome shotgun (WGS) entry which is preliminary data.</text>
</comment>
<name>A0A016QQR6_9DEIO</name>
<dbReference type="EMBL" id="JHAC01000023">
    <property type="protein sequence ID" value="EYB68428.1"/>
    <property type="molecule type" value="Genomic_DNA"/>
</dbReference>
<keyword evidence="4" id="KW-1185">Reference proteome</keyword>
<evidence type="ECO:0000313" key="4">
    <source>
        <dbReference type="Proteomes" id="UP000020492"/>
    </source>
</evidence>
<proteinExistence type="predicted"/>
<dbReference type="Proteomes" id="UP000020492">
    <property type="component" value="Unassembled WGS sequence"/>
</dbReference>
<dbReference type="AlphaFoldDB" id="A0A016QQR6"/>
<dbReference type="PATRIC" id="fig|1476583.3.peg.1452"/>
<dbReference type="InterPro" id="IPR039564">
    <property type="entry name" value="Peptidase_C39-like"/>
</dbReference>
<dbReference type="eggNOG" id="COG3271">
    <property type="taxonomic scope" value="Bacteria"/>
</dbReference>
<dbReference type="OrthoDB" id="9789941at2"/>
<organism evidence="3 4">
    <name type="scientific">Deinococcus phoenicis</name>
    <dbReference type="NCBI Taxonomy" id="1476583"/>
    <lineage>
        <taxon>Bacteria</taxon>
        <taxon>Thermotogati</taxon>
        <taxon>Deinococcota</taxon>
        <taxon>Deinococci</taxon>
        <taxon>Deinococcales</taxon>
        <taxon>Deinococcaceae</taxon>
        <taxon>Deinococcus</taxon>
    </lineage>
</organism>